<evidence type="ECO:0000313" key="2">
    <source>
        <dbReference type="EMBL" id="JAH25998.1"/>
    </source>
</evidence>
<reference evidence="2" key="1">
    <citation type="submission" date="2014-11" db="EMBL/GenBank/DDBJ databases">
        <authorList>
            <person name="Amaro Gonzalez C."/>
        </authorList>
    </citation>
    <scope>NUCLEOTIDE SEQUENCE</scope>
</reference>
<organism evidence="2">
    <name type="scientific">Anguilla anguilla</name>
    <name type="common">European freshwater eel</name>
    <name type="synonym">Muraena anguilla</name>
    <dbReference type="NCBI Taxonomy" id="7936"/>
    <lineage>
        <taxon>Eukaryota</taxon>
        <taxon>Metazoa</taxon>
        <taxon>Chordata</taxon>
        <taxon>Craniata</taxon>
        <taxon>Vertebrata</taxon>
        <taxon>Euteleostomi</taxon>
        <taxon>Actinopterygii</taxon>
        <taxon>Neopterygii</taxon>
        <taxon>Teleostei</taxon>
        <taxon>Anguilliformes</taxon>
        <taxon>Anguillidae</taxon>
        <taxon>Anguilla</taxon>
    </lineage>
</organism>
<feature type="transmembrane region" description="Helical" evidence="1">
    <location>
        <begin position="6"/>
        <end position="22"/>
    </location>
</feature>
<name>A0A0E9RCC5_ANGAN</name>
<keyword evidence="1" id="KW-1133">Transmembrane helix</keyword>
<sequence length="37" mass="4546">MFWYILLSFGSFSFLMYCVFLCQDRMEVFKCFIGIMQ</sequence>
<evidence type="ECO:0000256" key="1">
    <source>
        <dbReference type="SAM" id="Phobius"/>
    </source>
</evidence>
<dbReference type="AlphaFoldDB" id="A0A0E9RCC5"/>
<reference evidence="2" key="2">
    <citation type="journal article" date="2015" name="Fish Shellfish Immunol.">
        <title>Early steps in the European eel (Anguilla anguilla)-Vibrio vulnificus interaction in the gills: Role of the RtxA13 toxin.</title>
        <authorList>
            <person name="Callol A."/>
            <person name="Pajuelo D."/>
            <person name="Ebbesson L."/>
            <person name="Teles M."/>
            <person name="MacKenzie S."/>
            <person name="Amaro C."/>
        </authorList>
    </citation>
    <scope>NUCLEOTIDE SEQUENCE</scope>
</reference>
<keyword evidence="1" id="KW-0812">Transmembrane</keyword>
<protein>
    <submittedName>
        <fullName evidence="2">Uncharacterized protein</fullName>
    </submittedName>
</protein>
<keyword evidence="1" id="KW-0472">Membrane</keyword>
<proteinExistence type="predicted"/>
<accession>A0A0E9RCC5</accession>
<dbReference type="EMBL" id="GBXM01076706">
    <property type="protein sequence ID" value="JAH31871.1"/>
    <property type="molecule type" value="Transcribed_RNA"/>
</dbReference>
<dbReference type="EMBL" id="GBXM01082579">
    <property type="protein sequence ID" value="JAH25998.1"/>
    <property type="molecule type" value="Transcribed_RNA"/>
</dbReference>